<dbReference type="SUPFAM" id="SSF53756">
    <property type="entry name" value="UDP-Glycosyltransferase/glycogen phosphorylase"/>
    <property type="match status" value="1"/>
</dbReference>
<comment type="caution">
    <text evidence="1">The sequence shown here is derived from an EMBL/GenBank/DDBJ whole genome shotgun (WGS) entry which is preliminary data.</text>
</comment>
<name>A0A645FYW7_9ZZZZ</name>
<organism evidence="1">
    <name type="scientific">bioreactor metagenome</name>
    <dbReference type="NCBI Taxonomy" id="1076179"/>
    <lineage>
        <taxon>unclassified sequences</taxon>
        <taxon>metagenomes</taxon>
        <taxon>ecological metagenomes</taxon>
    </lineage>
</organism>
<reference evidence="1" key="1">
    <citation type="submission" date="2019-08" db="EMBL/GenBank/DDBJ databases">
        <authorList>
            <person name="Kucharzyk K."/>
            <person name="Murdoch R.W."/>
            <person name="Higgins S."/>
            <person name="Loffler F."/>
        </authorList>
    </citation>
    <scope>NUCLEOTIDE SEQUENCE</scope>
</reference>
<evidence type="ECO:0008006" key="2">
    <source>
        <dbReference type="Google" id="ProtNLM"/>
    </source>
</evidence>
<proteinExistence type="predicted"/>
<dbReference type="AlphaFoldDB" id="A0A645FYW7"/>
<gene>
    <name evidence="1" type="ORF">SDC9_166184</name>
</gene>
<accession>A0A645FYW7</accession>
<protein>
    <recommendedName>
        <fullName evidence="2">Glycosyl transferase family 1 domain-containing protein</fullName>
    </recommendedName>
</protein>
<evidence type="ECO:0000313" key="1">
    <source>
        <dbReference type="EMBL" id="MPN18819.1"/>
    </source>
</evidence>
<dbReference type="EMBL" id="VSSQ01066239">
    <property type="protein sequence ID" value="MPN18819.1"/>
    <property type="molecule type" value="Genomic_DNA"/>
</dbReference>
<sequence length="83" mass="9414">MSGGCVPVVYNGGGLPDSIDAIDLDPNKHIFSNIDELCQKTIEIINDPKYIKDFSSSVFIEKVKSIFSIENFKTNFWKHVKNY</sequence>